<dbReference type="EMBL" id="OM869653">
    <property type="protein sequence ID" value="UPW41710.1"/>
    <property type="molecule type" value="Genomic_DNA"/>
</dbReference>
<sequence length="138" mass="15690">MKKTRYTSKQLISLGYIPEINSYPVNLCSPYSRAEIRDLVCGKFKDIIDILYSSSDGSLDNNLSDLVTENSPDSVKQFFHNFLMKPVTPLQGLDNPDDALDLLIPRHLQSHGDLYPFLDKFRNIIETKINDSGHISNE</sequence>
<protein>
    <submittedName>
        <fullName evidence="1">Uncharacterized protein</fullName>
    </submittedName>
</protein>
<evidence type="ECO:0000313" key="1">
    <source>
        <dbReference type="EMBL" id="UPW41710.1"/>
    </source>
</evidence>
<proteinExistence type="predicted"/>
<reference evidence="1" key="1">
    <citation type="submission" date="2022-02" db="EMBL/GenBank/DDBJ databases">
        <title>Towards deciphering the DNA virus diversity associated with rodent species in the families Cricetidae and Heteromyidae.</title>
        <authorList>
            <person name="Lund M."/>
            <person name="Larsen B.B."/>
            <person name="Gryseels S."/>
            <person name="Kraberger S."/>
            <person name="Rowsey D.M."/>
            <person name="Steger L."/>
            <person name="Yule K.M."/>
            <person name="Upham N.S."/>
            <person name="Worobey M."/>
            <person name="Van Doorslaer K."/>
            <person name="Varsani A."/>
        </authorList>
    </citation>
    <scope>NUCLEOTIDE SEQUENCE</scope>
    <source>
        <strain evidence="1">NeonRodF8_12</strain>
    </source>
</reference>
<name>A0A976N2R7_9VIRU</name>
<organism evidence="1">
    <name type="scientific">Peromfec virus RodF8_12</name>
    <dbReference type="NCBI Taxonomy" id="2929358"/>
    <lineage>
        <taxon>Viruses</taxon>
        <taxon>Monodnaviria</taxon>
        <taxon>Sangervirae</taxon>
        <taxon>Phixviricota</taxon>
        <taxon>Malgrandaviricetes</taxon>
        <taxon>Petitvirales</taxon>
        <taxon>Microviridae</taxon>
    </lineage>
</organism>
<accession>A0A976N2R7</accession>